<dbReference type="InterPro" id="IPR003615">
    <property type="entry name" value="HNH_nuc"/>
</dbReference>
<dbReference type="PANTHER" id="PTHR33877:SF2">
    <property type="entry name" value="OS07G0170200 PROTEIN"/>
    <property type="match status" value="1"/>
</dbReference>
<dbReference type="Pfam" id="PF01844">
    <property type="entry name" value="HNH"/>
    <property type="match status" value="1"/>
</dbReference>
<sequence length="102" mass="11430">MATSRTGTTRWLKVRAQALRLARLNGVTHCMFCRVELDYKQGRTPRSAEVDHLVPHSRGGEDVLENCAVICRRCNQSKGNRAAPSQVTVLAAKPLKVSRRWS</sequence>
<keyword evidence="3" id="KW-1185">Reference proteome</keyword>
<dbReference type="SMART" id="SM00507">
    <property type="entry name" value="HNHc"/>
    <property type="match status" value="1"/>
</dbReference>
<proteinExistence type="predicted"/>
<evidence type="ECO:0000313" key="3">
    <source>
        <dbReference type="Proteomes" id="UP001319861"/>
    </source>
</evidence>
<accession>A0ABN6FJ65</accession>
<gene>
    <name evidence="2" type="ORF">SCMU_27790</name>
</gene>
<organism evidence="2 3">
    <name type="scientific">Sinomonas cyclohexanicum</name>
    <name type="common">Corynebacterium cyclohexanicum</name>
    <dbReference type="NCBI Taxonomy" id="322009"/>
    <lineage>
        <taxon>Bacteria</taxon>
        <taxon>Bacillati</taxon>
        <taxon>Actinomycetota</taxon>
        <taxon>Actinomycetes</taxon>
        <taxon>Micrococcales</taxon>
        <taxon>Micrococcaceae</taxon>
        <taxon>Sinomonas</taxon>
    </lineage>
</organism>
<dbReference type="PANTHER" id="PTHR33877">
    <property type="entry name" value="SLL1193 PROTEIN"/>
    <property type="match status" value="1"/>
</dbReference>
<dbReference type="InterPro" id="IPR052892">
    <property type="entry name" value="NA-targeting_endonuclease"/>
</dbReference>
<evidence type="ECO:0000259" key="1">
    <source>
        <dbReference type="SMART" id="SM00507"/>
    </source>
</evidence>
<dbReference type="Proteomes" id="UP001319861">
    <property type="component" value="Chromosome"/>
</dbReference>
<dbReference type="InterPro" id="IPR002711">
    <property type="entry name" value="HNH"/>
</dbReference>
<dbReference type="CDD" id="cd00085">
    <property type="entry name" value="HNHc"/>
    <property type="match status" value="1"/>
</dbReference>
<protein>
    <recommendedName>
        <fullName evidence="1">HNH nuclease domain-containing protein</fullName>
    </recommendedName>
</protein>
<dbReference type="Gene3D" id="1.10.30.50">
    <property type="match status" value="1"/>
</dbReference>
<dbReference type="RefSeq" id="WP_229229697.1">
    <property type="nucleotide sequence ID" value="NZ_AP024525.1"/>
</dbReference>
<feature type="domain" description="HNH nuclease" evidence="1">
    <location>
        <begin position="15"/>
        <end position="76"/>
    </location>
</feature>
<reference evidence="2 3" key="1">
    <citation type="journal article" date="2021" name="J. Biosci. Bioeng.">
        <title>Identification and characterization of a chc gene cluster responsible for the aromatization pathway of cyclohexanecarboxylate degradation in Sinomonas cyclohexanicum ATCC 51369.</title>
        <authorList>
            <person name="Yamamoto T."/>
            <person name="Hasegawa Y."/>
            <person name="Lau P.C.K."/>
            <person name="Iwaki H."/>
        </authorList>
    </citation>
    <scope>NUCLEOTIDE SEQUENCE [LARGE SCALE GENOMIC DNA]</scope>
    <source>
        <strain evidence="2 3">ATCC 51369</strain>
    </source>
</reference>
<name>A0ABN6FJ65_SINCY</name>
<evidence type="ECO:0000313" key="2">
    <source>
        <dbReference type="EMBL" id="BCT76937.1"/>
    </source>
</evidence>
<dbReference type="EMBL" id="AP024525">
    <property type="protein sequence ID" value="BCT76937.1"/>
    <property type="molecule type" value="Genomic_DNA"/>
</dbReference>